<evidence type="ECO:0000256" key="2">
    <source>
        <dbReference type="SAM" id="Phobius"/>
    </source>
</evidence>
<keyword evidence="2" id="KW-0472">Membrane</keyword>
<reference evidence="4" key="1">
    <citation type="journal article" date="2011" name="PLoS Genet.">
        <title>Genomic analysis of the necrotrophic fungal pathogens Sclerotinia sclerotiorum and Botrytis cinerea.</title>
        <authorList>
            <person name="Amselem J."/>
            <person name="Cuomo C.A."/>
            <person name="van Kan J.A."/>
            <person name="Viaud M."/>
            <person name="Benito E.P."/>
            <person name="Couloux A."/>
            <person name="Coutinho P.M."/>
            <person name="de Vries R.P."/>
            <person name="Dyer P.S."/>
            <person name="Fillinger S."/>
            <person name="Fournier E."/>
            <person name="Gout L."/>
            <person name="Hahn M."/>
            <person name="Kohn L."/>
            <person name="Lapalu N."/>
            <person name="Plummer K.M."/>
            <person name="Pradier J.M."/>
            <person name="Quevillon E."/>
            <person name="Sharon A."/>
            <person name="Simon A."/>
            <person name="ten Have A."/>
            <person name="Tudzynski B."/>
            <person name="Tudzynski P."/>
            <person name="Wincker P."/>
            <person name="Andrew M."/>
            <person name="Anthouard V."/>
            <person name="Beever R.E."/>
            <person name="Beffa R."/>
            <person name="Benoit I."/>
            <person name="Bouzid O."/>
            <person name="Brault B."/>
            <person name="Chen Z."/>
            <person name="Choquer M."/>
            <person name="Collemare J."/>
            <person name="Cotton P."/>
            <person name="Danchin E.G."/>
            <person name="Da Silva C."/>
            <person name="Gautier A."/>
            <person name="Giraud C."/>
            <person name="Giraud T."/>
            <person name="Gonzalez C."/>
            <person name="Grossetete S."/>
            <person name="Guldener U."/>
            <person name="Henrissat B."/>
            <person name="Howlett B.J."/>
            <person name="Kodira C."/>
            <person name="Kretschmer M."/>
            <person name="Lappartient A."/>
            <person name="Leroch M."/>
            <person name="Levis C."/>
            <person name="Mauceli E."/>
            <person name="Neuveglise C."/>
            <person name="Oeser B."/>
            <person name="Pearson M."/>
            <person name="Poulain J."/>
            <person name="Poussereau N."/>
            <person name="Quesneville H."/>
            <person name="Rascle C."/>
            <person name="Schumacher J."/>
            <person name="Segurens B."/>
            <person name="Sexton A."/>
            <person name="Silva E."/>
            <person name="Sirven C."/>
            <person name="Soanes D.M."/>
            <person name="Talbot N.J."/>
            <person name="Templeton M."/>
            <person name="Yandava C."/>
            <person name="Yarden O."/>
            <person name="Zeng Q."/>
            <person name="Rollins J.A."/>
            <person name="Lebrun M.H."/>
            <person name="Dickman M."/>
        </authorList>
    </citation>
    <scope>NUCLEOTIDE SEQUENCE [LARGE SCALE GENOMIC DNA]</scope>
    <source>
        <strain evidence="4">T4</strain>
    </source>
</reference>
<keyword evidence="2" id="KW-1133">Transmembrane helix</keyword>
<feature type="compositionally biased region" description="Basic residues" evidence="1">
    <location>
        <begin position="76"/>
        <end position="94"/>
    </location>
</feature>
<keyword evidence="2" id="KW-0812">Transmembrane</keyword>
<feature type="region of interest" description="Disordered" evidence="1">
    <location>
        <begin position="75"/>
        <end position="94"/>
    </location>
</feature>
<dbReference type="InParanoid" id="G2YF23"/>
<dbReference type="Proteomes" id="UP000008177">
    <property type="component" value="Unplaced contigs"/>
</dbReference>
<evidence type="ECO:0000256" key="1">
    <source>
        <dbReference type="SAM" id="MobiDB-lite"/>
    </source>
</evidence>
<feature type="transmembrane region" description="Helical" evidence="2">
    <location>
        <begin position="48"/>
        <end position="69"/>
    </location>
</feature>
<evidence type="ECO:0000313" key="3">
    <source>
        <dbReference type="EMBL" id="CCD50416.1"/>
    </source>
</evidence>
<dbReference type="AlphaFoldDB" id="G2YF23"/>
<protein>
    <submittedName>
        <fullName evidence="3">Uncharacterized protein</fullName>
    </submittedName>
</protein>
<name>G2YF23_BOTF4</name>
<evidence type="ECO:0000313" key="4">
    <source>
        <dbReference type="Proteomes" id="UP000008177"/>
    </source>
</evidence>
<sequence length="94" mass="10824">MAMNDTESESSYHLFKCRPEAYGALRISRIDEQSLSAYVSGRSLVSDLGVIFEPLIAMVAATVTTRYTLYYEQRRVRTPKSRSRSRSRLISNRR</sequence>
<proteinExistence type="predicted"/>
<organism evidence="3 4">
    <name type="scientific">Botryotinia fuckeliana (strain T4)</name>
    <name type="common">Noble rot fungus</name>
    <name type="synonym">Botrytis cinerea</name>
    <dbReference type="NCBI Taxonomy" id="999810"/>
    <lineage>
        <taxon>Eukaryota</taxon>
        <taxon>Fungi</taxon>
        <taxon>Dikarya</taxon>
        <taxon>Ascomycota</taxon>
        <taxon>Pezizomycotina</taxon>
        <taxon>Leotiomycetes</taxon>
        <taxon>Helotiales</taxon>
        <taxon>Sclerotiniaceae</taxon>
        <taxon>Botrytis</taxon>
    </lineage>
</organism>
<dbReference type="OrthoDB" id="4768569at2759"/>
<gene>
    <name evidence="3" type="ORF">BofuT4_P091030.1</name>
</gene>
<accession>G2YF23</accession>
<dbReference type="HOGENOM" id="CLU_2385895_0_0_1"/>
<dbReference type="EMBL" id="FQ790325">
    <property type="protein sequence ID" value="CCD50416.1"/>
    <property type="molecule type" value="Genomic_DNA"/>
</dbReference>